<protein>
    <submittedName>
        <fullName evidence="2">Uncharacterized protein</fullName>
    </submittedName>
</protein>
<dbReference type="EMBL" id="CP144697">
    <property type="protein sequence ID" value="WVZ15980.1"/>
    <property type="molecule type" value="Genomic_DNA"/>
</dbReference>
<reference evidence="2 3" key="1">
    <citation type="journal article" date="2023" name="Life. Sci Alliance">
        <title>Evolutionary insights into 3D genome organization and epigenetic landscape of Vigna mungo.</title>
        <authorList>
            <person name="Junaid A."/>
            <person name="Singh B."/>
            <person name="Bhatia S."/>
        </authorList>
    </citation>
    <scope>NUCLEOTIDE SEQUENCE [LARGE SCALE GENOMIC DNA]</scope>
    <source>
        <strain evidence="2">Urdbean</strain>
    </source>
</reference>
<feature type="region of interest" description="Disordered" evidence="1">
    <location>
        <begin position="23"/>
        <end position="124"/>
    </location>
</feature>
<organism evidence="2 3">
    <name type="scientific">Vigna mungo</name>
    <name type="common">Black gram</name>
    <name type="synonym">Phaseolus mungo</name>
    <dbReference type="NCBI Taxonomy" id="3915"/>
    <lineage>
        <taxon>Eukaryota</taxon>
        <taxon>Viridiplantae</taxon>
        <taxon>Streptophyta</taxon>
        <taxon>Embryophyta</taxon>
        <taxon>Tracheophyta</taxon>
        <taxon>Spermatophyta</taxon>
        <taxon>Magnoliopsida</taxon>
        <taxon>eudicotyledons</taxon>
        <taxon>Gunneridae</taxon>
        <taxon>Pentapetalae</taxon>
        <taxon>rosids</taxon>
        <taxon>fabids</taxon>
        <taxon>Fabales</taxon>
        <taxon>Fabaceae</taxon>
        <taxon>Papilionoideae</taxon>
        <taxon>50 kb inversion clade</taxon>
        <taxon>NPAAA clade</taxon>
        <taxon>indigoferoid/millettioid clade</taxon>
        <taxon>Phaseoleae</taxon>
        <taxon>Vigna</taxon>
    </lineage>
</organism>
<evidence type="ECO:0000256" key="1">
    <source>
        <dbReference type="SAM" id="MobiDB-lite"/>
    </source>
</evidence>
<dbReference type="Proteomes" id="UP001374535">
    <property type="component" value="Chromosome 4"/>
</dbReference>
<keyword evidence="3" id="KW-1185">Reference proteome</keyword>
<feature type="compositionally biased region" description="Polar residues" evidence="1">
    <location>
        <begin position="75"/>
        <end position="103"/>
    </location>
</feature>
<accession>A0AAQ3NU98</accession>
<feature type="compositionally biased region" description="Polar residues" evidence="1">
    <location>
        <begin position="56"/>
        <end position="67"/>
    </location>
</feature>
<sequence>HHTLSPPEHHLVASTSHQETIFPHHHHHHSPFDLNISPPQQHLPHKHSSQCPLYISSHTLPTQQYQKHSPHFFPSESNSPPLFHSSHNTQDQPHFPTSHTRGTWGQPPVPRQHKDHPRRFLAGE</sequence>
<evidence type="ECO:0000313" key="2">
    <source>
        <dbReference type="EMBL" id="WVZ15980.1"/>
    </source>
</evidence>
<proteinExistence type="predicted"/>
<feature type="compositionally biased region" description="Basic residues" evidence="1">
    <location>
        <begin position="111"/>
        <end position="124"/>
    </location>
</feature>
<name>A0AAQ3NU98_VIGMU</name>
<gene>
    <name evidence="2" type="ORF">V8G54_013546</name>
</gene>
<feature type="non-terminal residue" evidence="2">
    <location>
        <position position="1"/>
    </location>
</feature>
<dbReference type="AlphaFoldDB" id="A0AAQ3NU98"/>
<evidence type="ECO:0000313" key="3">
    <source>
        <dbReference type="Proteomes" id="UP001374535"/>
    </source>
</evidence>